<dbReference type="Pfam" id="PF12399">
    <property type="entry name" value="BCA_ABC_TP_C"/>
    <property type="match status" value="1"/>
</dbReference>
<evidence type="ECO:0000313" key="5">
    <source>
        <dbReference type="EMBL" id="BCK84519.1"/>
    </source>
</evidence>
<evidence type="ECO:0000256" key="1">
    <source>
        <dbReference type="ARBA" id="ARBA00022448"/>
    </source>
</evidence>
<dbReference type="PROSITE" id="PS50893">
    <property type="entry name" value="ABC_TRANSPORTER_2"/>
    <property type="match status" value="1"/>
</dbReference>
<protein>
    <submittedName>
        <fullName evidence="5">ABC transporter ATP-binding protein</fullName>
    </submittedName>
</protein>
<feature type="domain" description="ABC transporter" evidence="4">
    <location>
        <begin position="3"/>
        <end position="236"/>
    </location>
</feature>
<dbReference type="Gene3D" id="3.40.50.300">
    <property type="entry name" value="P-loop containing nucleotide triphosphate hydrolases"/>
    <property type="match status" value="1"/>
</dbReference>
<dbReference type="GO" id="GO:1903805">
    <property type="term" value="P:L-valine import across plasma membrane"/>
    <property type="evidence" value="ECO:0007669"/>
    <property type="project" value="TreeGrafter"/>
</dbReference>
<dbReference type="CDD" id="cd03219">
    <property type="entry name" value="ABC_Mj1267_LivG_branched"/>
    <property type="match status" value="1"/>
</dbReference>
<proteinExistence type="predicted"/>
<sequence>MILRTEGVTKCFGGLTAVNNVSLEVADGEILGIIGPNGAGKTTFLNCISGFYSPTKGKIYFDGEDITGMTSYALCQKGLSRTFQIVRSFPKMTALDNVVTAIIYGGGDKCADPVKRAHELLDEVGFAVSHDAIAEALNTMQLKRLMLARAIATKCKLLLLDEVAAGLTTSELPDFITLIKQIRNSGVSIISIEHVMKFITETCDRVAVISFGEKIAEGTPMEVLNNPLVIESYLGKED</sequence>
<dbReference type="GO" id="GO:0005304">
    <property type="term" value="F:L-valine transmembrane transporter activity"/>
    <property type="evidence" value="ECO:0007669"/>
    <property type="project" value="TreeGrafter"/>
</dbReference>
<evidence type="ECO:0000313" key="6">
    <source>
        <dbReference type="Proteomes" id="UP000679848"/>
    </source>
</evidence>
<dbReference type="InterPro" id="IPR027417">
    <property type="entry name" value="P-loop_NTPase"/>
</dbReference>
<dbReference type="GO" id="GO:0015188">
    <property type="term" value="F:L-isoleucine transmembrane transporter activity"/>
    <property type="evidence" value="ECO:0007669"/>
    <property type="project" value="TreeGrafter"/>
</dbReference>
<dbReference type="SMART" id="SM00382">
    <property type="entry name" value="AAA"/>
    <property type="match status" value="1"/>
</dbReference>
<accession>A0A810Q8C5</accession>
<gene>
    <name evidence="5" type="ORF">MM59RIKEN_18380</name>
</gene>
<name>A0A810Q8C5_9FIRM</name>
<evidence type="ECO:0000256" key="3">
    <source>
        <dbReference type="ARBA" id="ARBA00022840"/>
    </source>
</evidence>
<dbReference type="EMBL" id="AP023420">
    <property type="protein sequence ID" value="BCK84519.1"/>
    <property type="molecule type" value="Genomic_DNA"/>
</dbReference>
<dbReference type="KEGG" id="pfaa:MM59RIKEN_18380"/>
<dbReference type="RefSeq" id="WP_213543186.1">
    <property type="nucleotide sequence ID" value="NZ_AP023420.1"/>
</dbReference>
<keyword evidence="3 5" id="KW-0067">ATP-binding</keyword>
<dbReference type="InterPro" id="IPR032823">
    <property type="entry name" value="BCA_ABC_TP_C"/>
</dbReference>
<dbReference type="GO" id="GO:0015808">
    <property type="term" value="P:L-alanine transport"/>
    <property type="evidence" value="ECO:0007669"/>
    <property type="project" value="TreeGrafter"/>
</dbReference>
<dbReference type="GO" id="GO:0005524">
    <property type="term" value="F:ATP binding"/>
    <property type="evidence" value="ECO:0007669"/>
    <property type="project" value="UniProtKB-KW"/>
</dbReference>
<keyword evidence="2" id="KW-0547">Nucleotide-binding</keyword>
<dbReference type="PANTHER" id="PTHR45772:SF7">
    <property type="entry name" value="AMINO ACID ABC TRANSPORTER ATP-BINDING PROTEIN"/>
    <property type="match status" value="1"/>
</dbReference>
<keyword evidence="6" id="KW-1185">Reference proteome</keyword>
<dbReference type="SUPFAM" id="SSF52540">
    <property type="entry name" value="P-loop containing nucleoside triphosphate hydrolases"/>
    <property type="match status" value="1"/>
</dbReference>
<dbReference type="GO" id="GO:0016887">
    <property type="term" value="F:ATP hydrolysis activity"/>
    <property type="evidence" value="ECO:0007669"/>
    <property type="project" value="InterPro"/>
</dbReference>
<reference evidence="5" key="1">
    <citation type="submission" date="2020-09" db="EMBL/GenBank/DDBJ databases">
        <title>New species isolated from human feces.</title>
        <authorList>
            <person name="Kitahara M."/>
            <person name="Shigeno Y."/>
            <person name="Shime M."/>
            <person name="Matsumoto Y."/>
            <person name="Nakamura S."/>
            <person name="Motooka D."/>
            <person name="Fukuoka S."/>
            <person name="Nishikawa H."/>
            <person name="Benno Y."/>
        </authorList>
    </citation>
    <scope>NUCLEOTIDE SEQUENCE</scope>
    <source>
        <strain evidence="5">MM59</strain>
    </source>
</reference>
<dbReference type="GO" id="GO:0015192">
    <property type="term" value="F:L-phenylalanine transmembrane transporter activity"/>
    <property type="evidence" value="ECO:0007669"/>
    <property type="project" value="TreeGrafter"/>
</dbReference>
<dbReference type="InterPro" id="IPR003593">
    <property type="entry name" value="AAA+_ATPase"/>
</dbReference>
<organism evidence="5 6">
    <name type="scientific">Pusillibacter faecalis</name>
    <dbReference type="NCBI Taxonomy" id="2714358"/>
    <lineage>
        <taxon>Bacteria</taxon>
        <taxon>Bacillati</taxon>
        <taxon>Bacillota</taxon>
        <taxon>Clostridia</taxon>
        <taxon>Eubacteriales</taxon>
        <taxon>Oscillospiraceae</taxon>
        <taxon>Pusillibacter</taxon>
    </lineage>
</organism>
<dbReference type="InterPro" id="IPR051120">
    <property type="entry name" value="ABC_AA/LPS_Transport"/>
</dbReference>
<evidence type="ECO:0000256" key="2">
    <source>
        <dbReference type="ARBA" id="ARBA00022741"/>
    </source>
</evidence>
<dbReference type="GO" id="GO:0005886">
    <property type="term" value="C:plasma membrane"/>
    <property type="evidence" value="ECO:0007669"/>
    <property type="project" value="TreeGrafter"/>
</dbReference>
<dbReference type="Proteomes" id="UP000679848">
    <property type="component" value="Chromosome"/>
</dbReference>
<dbReference type="AlphaFoldDB" id="A0A810Q8C5"/>
<keyword evidence="1" id="KW-0813">Transport</keyword>
<dbReference type="InterPro" id="IPR003439">
    <property type="entry name" value="ABC_transporter-like_ATP-bd"/>
</dbReference>
<dbReference type="GO" id="GO:0042941">
    <property type="term" value="P:D-alanine transmembrane transport"/>
    <property type="evidence" value="ECO:0007669"/>
    <property type="project" value="TreeGrafter"/>
</dbReference>
<dbReference type="GO" id="GO:1903806">
    <property type="term" value="P:L-isoleucine import across plasma membrane"/>
    <property type="evidence" value="ECO:0007669"/>
    <property type="project" value="TreeGrafter"/>
</dbReference>
<dbReference type="Pfam" id="PF00005">
    <property type="entry name" value="ABC_tran"/>
    <property type="match status" value="1"/>
</dbReference>
<evidence type="ECO:0000259" key="4">
    <source>
        <dbReference type="PROSITE" id="PS50893"/>
    </source>
</evidence>
<dbReference type="PANTHER" id="PTHR45772">
    <property type="entry name" value="CONSERVED COMPONENT OF ABC TRANSPORTER FOR NATURAL AMINO ACIDS-RELATED"/>
    <property type="match status" value="1"/>
</dbReference>